<dbReference type="InterPro" id="IPR043198">
    <property type="entry name" value="Cyclin/Ssn8"/>
</dbReference>
<reference evidence="4 5" key="1">
    <citation type="journal article" date="2014" name="Mol. Plant">
        <title>Chromosome Scale Genome Assembly and Transcriptome Profiling of Nannochloropsis gaditana in Nitrogen Depletion.</title>
        <authorList>
            <person name="Corteggiani Carpinelli E."/>
            <person name="Telatin A."/>
            <person name="Vitulo N."/>
            <person name="Forcato C."/>
            <person name="D'Angelo M."/>
            <person name="Schiavon R."/>
            <person name="Vezzi A."/>
            <person name="Giacometti G.M."/>
            <person name="Morosinotto T."/>
            <person name="Valle G."/>
        </authorList>
    </citation>
    <scope>NUCLEOTIDE SEQUENCE [LARGE SCALE GENOMIC DNA]</scope>
    <source>
        <strain evidence="4 5">B-31</strain>
    </source>
</reference>
<sequence length="444" mass="48977">MSPFHAPSTRTIMPSSGYSGSFARDSHREHERGHRHRERDRDRHDRDGGSGRKRARERSRERIDTHPRDNSSVRSCLSPRRRSNGSEGDGRGRPATHVSRVSSSPLPSRGGAHAKRSPSRPPRNEQPPPLPPDTHLAFCVSSCAFIVEMGKALHLGKVATHTALVFFHRFFKHQSFRSHDRLLVAAACIYLAAKVEERNNVKLSLIVVAYLKRLGVLPPEVDAQDYNRNAVAREEVPTWKSRVITYERCLLYTMAFDLTVVHPFKALQDLMKTVRDVMAEEGKKTGLSGGPGKALASLPFPSASSSPAASALDHRTVFAQACKFLNDSFFLPALIEVDASYSAALALYLTLVLYDIKPPAGKGSWLEVWHIQDEPRFLRDCLLAVKTYGEESGKRLNLEPVPDPAAVEVPPAEDALGRDMATLYGGSKAGGMPGGLLRNLTPLV</sequence>
<feature type="domain" description="Cyclin-like" evidence="3">
    <location>
        <begin position="144"/>
        <end position="252"/>
    </location>
</feature>
<feature type="region of interest" description="Disordered" evidence="2">
    <location>
        <begin position="1"/>
        <end position="133"/>
    </location>
</feature>
<dbReference type="AlphaFoldDB" id="W7U8D2"/>
<feature type="compositionally biased region" description="Basic and acidic residues" evidence="2">
    <location>
        <begin position="39"/>
        <end position="50"/>
    </location>
</feature>
<dbReference type="PANTHER" id="PTHR10026">
    <property type="entry name" value="CYCLIN"/>
    <property type="match status" value="1"/>
</dbReference>
<feature type="compositionally biased region" description="Pro residues" evidence="2">
    <location>
        <begin position="119"/>
        <end position="132"/>
    </location>
</feature>
<comment type="caution">
    <text evidence="4">The sequence shown here is derived from an EMBL/GenBank/DDBJ whole genome shotgun (WGS) entry which is preliminary data.</text>
</comment>
<dbReference type="GO" id="GO:0006357">
    <property type="term" value="P:regulation of transcription by RNA polymerase II"/>
    <property type="evidence" value="ECO:0007669"/>
    <property type="project" value="InterPro"/>
</dbReference>
<comment type="similarity">
    <text evidence="1">Belongs to the cyclin family.</text>
</comment>
<evidence type="ECO:0000256" key="2">
    <source>
        <dbReference type="SAM" id="MobiDB-lite"/>
    </source>
</evidence>
<dbReference type="Gene3D" id="1.10.472.10">
    <property type="entry name" value="Cyclin-like"/>
    <property type="match status" value="1"/>
</dbReference>
<protein>
    <submittedName>
        <fullName evidence="4">Cyclin C/H/T/L</fullName>
    </submittedName>
</protein>
<dbReference type="InterPro" id="IPR036915">
    <property type="entry name" value="Cyclin-like_sf"/>
</dbReference>
<dbReference type="InterPro" id="IPR013763">
    <property type="entry name" value="Cyclin-like_dom"/>
</dbReference>
<evidence type="ECO:0000256" key="1">
    <source>
        <dbReference type="RuleBase" id="RU000383"/>
    </source>
</evidence>
<dbReference type="OrthoDB" id="10264655at2759"/>
<evidence type="ECO:0000313" key="4">
    <source>
        <dbReference type="EMBL" id="EWM29061.1"/>
    </source>
</evidence>
<dbReference type="GO" id="GO:0016538">
    <property type="term" value="F:cyclin-dependent protein serine/threonine kinase regulator activity"/>
    <property type="evidence" value="ECO:0007669"/>
    <property type="project" value="InterPro"/>
</dbReference>
<evidence type="ECO:0000313" key="5">
    <source>
        <dbReference type="Proteomes" id="UP000019335"/>
    </source>
</evidence>
<keyword evidence="5" id="KW-1185">Reference proteome</keyword>
<feature type="compositionally biased region" description="Low complexity" evidence="2">
    <location>
        <begin position="98"/>
        <end position="111"/>
    </location>
</feature>
<dbReference type="SMART" id="SM00385">
    <property type="entry name" value="CYCLIN"/>
    <property type="match status" value="1"/>
</dbReference>
<keyword evidence="1" id="KW-0195">Cyclin</keyword>
<dbReference type="InterPro" id="IPR006671">
    <property type="entry name" value="Cyclin_N"/>
</dbReference>
<dbReference type="EMBL" id="AZIL01000178">
    <property type="protein sequence ID" value="EWM29061.1"/>
    <property type="molecule type" value="Genomic_DNA"/>
</dbReference>
<dbReference type="SUPFAM" id="SSF47954">
    <property type="entry name" value="Cyclin-like"/>
    <property type="match status" value="1"/>
</dbReference>
<dbReference type="Pfam" id="PF00134">
    <property type="entry name" value="Cyclin_N"/>
    <property type="match status" value="1"/>
</dbReference>
<organism evidence="4 5">
    <name type="scientific">Nannochloropsis gaditana</name>
    <dbReference type="NCBI Taxonomy" id="72520"/>
    <lineage>
        <taxon>Eukaryota</taxon>
        <taxon>Sar</taxon>
        <taxon>Stramenopiles</taxon>
        <taxon>Ochrophyta</taxon>
        <taxon>Eustigmatophyceae</taxon>
        <taxon>Eustigmatales</taxon>
        <taxon>Monodopsidaceae</taxon>
        <taxon>Nannochloropsis</taxon>
    </lineage>
</organism>
<accession>W7U8D2</accession>
<proteinExistence type="inferred from homology"/>
<feature type="compositionally biased region" description="Polar residues" evidence="2">
    <location>
        <begin position="8"/>
        <end position="19"/>
    </location>
</feature>
<evidence type="ECO:0000259" key="3">
    <source>
        <dbReference type="SMART" id="SM00385"/>
    </source>
</evidence>
<gene>
    <name evidence="4" type="ORF">Naga_100024g2</name>
</gene>
<feature type="compositionally biased region" description="Basic and acidic residues" evidence="2">
    <location>
        <begin position="58"/>
        <end position="71"/>
    </location>
</feature>
<dbReference type="Proteomes" id="UP000019335">
    <property type="component" value="Chromosome 3"/>
</dbReference>
<name>W7U8D2_9STRA</name>